<dbReference type="AlphaFoldDB" id="A0A7X0NG07"/>
<feature type="transmembrane region" description="Helical" evidence="4">
    <location>
        <begin position="361"/>
        <end position="381"/>
    </location>
</feature>
<evidence type="ECO:0000256" key="4">
    <source>
        <dbReference type="SAM" id="Phobius"/>
    </source>
</evidence>
<feature type="transmembrane region" description="Helical" evidence="4">
    <location>
        <begin position="242"/>
        <end position="261"/>
    </location>
</feature>
<sequence>MKISHKYLVEAIVFISYVLFAMAWVGGAASMQQIMSSMNVDSLASASFISGMVTLAKIVGTFGAAWIAIKVGIKYAFFIASLLITIGILTPFSPNYELLLLSRFLMGLGGAFMVVYFNPIVMHWFPVKERAVINGLNAVAFNVGTGIVLWKMNAINELTGSWKMSLIIFSLASLLFTLAWLLVKFDPKQDASQQAEGEEESHYSYLDGLKDKFNWIYGLTYSGLLAFYICLFTFYPEAGISQSKWVIGFGIIGTLAGMIYSKKVAMRLPIIRWSGAMIVLTIIGVSFSTVSWLQTLSAIVLGFFVFFPITALVSIPHELPKMTGQRITVVFSLFYSISYLVSTIVLWVFGKLVDINQGDFTASFILISIVSVTFFIGSFFLPETGKKAEKEELCAE</sequence>
<dbReference type="GO" id="GO:0022857">
    <property type="term" value="F:transmembrane transporter activity"/>
    <property type="evidence" value="ECO:0007669"/>
    <property type="project" value="InterPro"/>
</dbReference>
<feature type="transmembrane region" description="Helical" evidence="4">
    <location>
        <begin position="131"/>
        <end position="150"/>
    </location>
</feature>
<protein>
    <submittedName>
        <fullName evidence="6">MFS family permease</fullName>
    </submittedName>
</protein>
<dbReference type="EMBL" id="JACHHU010000006">
    <property type="protein sequence ID" value="MBB6542648.1"/>
    <property type="molecule type" value="Genomic_DNA"/>
</dbReference>
<dbReference type="PANTHER" id="PTHR23523:SF2">
    <property type="entry name" value="2-NITROIMIDAZOLE TRANSPORTER"/>
    <property type="match status" value="1"/>
</dbReference>
<evidence type="ECO:0000313" key="7">
    <source>
        <dbReference type="Proteomes" id="UP000537141"/>
    </source>
</evidence>
<feature type="transmembrane region" description="Helical" evidence="4">
    <location>
        <begin position="327"/>
        <end position="349"/>
    </location>
</feature>
<comment type="caution">
    <text evidence="6">The sequence shown here is derived from an EMBL/GenBank/DDBJ whole genome shotgun (WGS) entry which is preliminary data.</text>
</comment>
<feature type="transmembrane region" description="Helical" evidence="4">
    <location>
        <begin position="46"/>
        <end position="68"/>
    </location>
</feature>
<gene>
    <name evidence="6" type="ORF">HNQ55_001147</name>
</gene>
<keyword evidence="2 4" id="KW-1133">Transmembrane helix</keyword>
<feature type="transmembrane region" description="Helical" evidence="4">
    <location>
        <begin position="162"/>
        <end position="183"/>
    </location>
</feature>
<feature type="transmembrane region" description="Helical" evidence="4">
    <location>
        <begin position="75"/>
        <end position="92"/>
    </location>
</feature>
<evidence type="ECO:0000259" key="5">
    <source>
        <dbReference type="PROSITE" id="PS50850"/>
    </source>
</evidence>
<organism evidence="6 7">
    <name type="scientific">Thalassotalea piscium</name>
    <dbReference type="NCBI Taxonomy" id="1230533"/>
    <lineage>
        <taxon>Bacteria</taxon>
        <taxon>Pseudomonadati</taxon>
        <taxon>Pseudomonadota</taxon>
        <taxon>Gammaproteobacteria</taxon>
        <taxon>Alteromonadales</taxon>
        <taxon>Colwelliaceae</taxon>
        <taxon>Thalassotalea</taxon>
    </lineage>
</organism>
<proteinExistence type="predicted"/>
<dbReference type="PROSITE" id="PS50850">
    <property type="entry name" value="MFS"/>
    <property type="match status" value="1"/>
</dbReference>
<dbReference type="PANTHER" id="PTHR23523">
    <property type="match status" value="1"/>
</dbReference>
<evidence type="ECO:0000256" key="2">
    <source>
        <dbReference type="ARBA" id="ARBA00022989"/>
    </source>
</evidence>
<feature type="transmembrane region" description="Helical" evidence="4">
    <location>
        <begin position="273"/>
        <end position="290"/>
    </location>
</feature>
<feature type="transmembrane region" description="Helical" evidence="4">
    <location>
        <begin position="7"/>
        <end position="26"/>
    </location>
</feature>
<dbReference type="CDD" id="cd06174">
    <property type="entry name" value="MFS"/>
    <property type="match status" value="1"/>
</dbReference>
<dbReference type="InterPro" id="IPR052524">
    <property type="entry name" value="MFS_Cyanate_Porter"/>
</dbReference>
<dbReference type="Gene3D" id="1.20.1250.20">
    <property type="entry name" value="MFS general substrate transporter like domains"/>
    <property type="match status" value="2"/>
</dbReference>
<dbReference type="Proteomes" id="UP000537141">
    <property type="component" value="Unassembled WGS sequence"/>
</dbReference>
<feature type="domain" description="Major facilitator superfamily (MFS) profile" evidence="5">
    <location>
        <begin position="9"/>
        <end position="386"/>
    </location>
</feature>
<dbReference type="InterPro" id="IPR011701">
    <property type="entry name" value="MFS"/>
</dbReference>
<dbReference type="RefSeq" id="WP_184423468.1">
    <property type="nucleotide sequence ID" value="NZ_AP027362.1"/>
</dbReference>
<evidence type="ECO:0000256" key="1">
    <source>
        <dbReference type="ARBA" id="ARBA00022692"/>
    </source>
</evidence>
<keyword evidence="1 4" id="KW-0812">Transmembrane</keyword>
<keyword evidence="3 4" id="KW-0472">Membrane</keyword>
<feature type="transmembrane region" description="Helical" evidence="4">
    <location>
        <begin position="98"/>
        <end position="119"/>
    </location>
</feature>
<evidence type="ECO:0000256" key="3">
    <source>
        <dbReference type="ARBA" id="ARBA00023136"/>
    </source>
</evidence>
<dbReference type="Pfam" id="PF07690">
    <property type="entry name" value="MFS_1"/>
    <property type="match status" value="1"/>
</dbReference>
<feature type="transmembrane region" description="Helical" evidence="4">
    <location>
        <begin position="215"/>
        <end position="236"/>
    </location>
</feature>
<dbReference type="InterPro" id="IPR036259">
    <property type="entry name" value="MFS_trans_sf"/>
</dbReference>
<keyword evidence="7" id="KW-1185">Reference proteome</keyword>
<feature type="transmembrane region" description="Helical" evidence="4">
    <location>
        <begin position="296"/>
        <end position="315"/>
    </location>
</feature>
<evidence type="ECO:0000313" key="6">
    <source>
        <dbReference type="EMBL" id="MBB6542648.1"/>
    </source>
</evidence>
<dbReference type="InterPro" id="IPR020846">
    <property type="entry name" value="MFS_dom"/>
</dbReference>
<reference evidence="6 7" key="1">
    <citation type="submission" date="2020-08" db="EMBL/GenBank/DDBJ databases">
        <title>Genomic Encyclopedia of Type Strains, Phase IV (KMG-IV): sequencing the most valuable type-strain genomes for metagenomic binning, comparative biology and taxonomic classification.</title>
        <authorList>
            <person name="Goeker M."/>
        </authorList>
    </citation>
    <scope>NUCLEOTIDE SEQUENCE [LARGE SCALE GENOMIC DNA]</scope>
    <source>
        <strain evidence="6 7">DSM 26287</strain>
    </source>
</reference>
<name>A0A7X0NG07_9GAMM</name>
<dbReference type="SUPFAM" id="SSF103473">
    <property type="entry name" value="MFS general substrate transporter"/>
    <property type="match status" value="1"/>
</dbReference>
<accession>A0A7X0NG07</accession>